<name>A0A0A9SQX5_ARUDO</name>
<dbReference type="EMBL" id="GBRH01273000">
    <property type="protein sequence ID" value="JAD24895.1"/>
    <property type="molecule type" value="Transcribed_RNA"/>
</dbReference>
<reference evidence="2" key="2">
    <citation type="journal article" date="2015" name="Data Brief">
        <title>Shoot transcriptome of the giant reed, Arundo donax.</title>
        <authorList>
            <person name="Barrero R.A."/>
            <person name="Guerrero F.D."/>
            <person name="Moolhuijzen P."/>
            <person name="Goolsby J.A."/>
            <person name="Tidwell J."/>
            <person name="Bellgard S.E."/>
            <person name="Bellgard M.I."/>
        </authorList>
    </citation>
    <scope>NUCLEOTIDE SEQUENCE</scope>
    <source>
        <tissue evidence="2">Shoot tissue taken approximately 20 cm above the soil surface</tissue>
    </source>
</reference>
<feature type="compositionally biased region" description="Basic residues" evidence="1">
    <location>
        <begin position="47"/>
        <end position="57"/>
    </location>
</feature>
<organism evidence="2">
    <name type="scientific">Arundo donax</name>
    <name type="common">Giant reed</name>
    <name type="synonym">Donax arundinaceus</name>
    <dbReference type="NCBI Taxonomy" id="35708"/>
    <lineage>
        <taxon>Eukaryota</taxon>
        <taxon>Viridiplantae</taxon>
        <taxon>Streptophyta</taxon>
        <taxon>Embryophyta</taxon>
        <taxon>Tracheophyta</taxon>
        <taxon>Spermatophyta</taxon>
        <taxon>Magnoliopsida</taxon>
        <taxon>Liliopsida</taxon>
        <taxon>Poales</taxon>
        <taxon>Poaceae</taxon>
        <taxon>PACMAD clade</taxon>
        <taxon>Arundinoideae</taxon>
        <taxon>Arundineae</taxon>
        <taxon>Arundo</taxon>
    </lineage>
</organism>
<evidence type="ECO:0000313" key="2">
    <source>
        <dbReference type="EMBL" id="JAD24895.1"/>
    </source>
</evidence>
<proteinExistence type="predicted"/>
<protein>
    <submittedName>
        <fullName evidence="2">Uncharacterized protein</fullName>
    </submittedName>
</protein>
<feature type="compositionally biased region" description="Low complexity" evidence="1">
    <location>
        <begin position="27"/>
        <end position="46"/>
    </location>
</feature>
<evidence type="ECO:0000256" key="1">
    <source>
        <dbReference type="SAM" id="MobiDB-lite"/>
    </source>
</evidence>
<accession>A0A0A9SQX5</accession>
<dbReference type="AlphaFoldDB" id="A0A0A9SQX5"/>
<feature type="region of interest" description="Disordered" evidence="1">
    <location>
        <begin position="1"/>
        <end position="57"/>
    </location>
</feature>
<feature type="compositionally biased region" description="Polar residues" evidence="1">
    <location>
        <begin position="10"/>
        <end position="21"/>
    </location>
</feature>
<sequence length="57" mass="6180">MDGSMDAASWWTTCRSGTSGTWRARGSRSPRTSRCSSTPACGTPTTRPRRSGRVKTD</sequence>
<reference evidence="2" key="1">
    <citation type="submission" date="2014-09" db="EMBL/GenBank/DDBJ databases">
        <authorList>
            <person name="Magalhaes I.L.F."/>
            <person name="Oliveira U."/>
            <person name="Santos F.R."/>
            <person name="Vidigal T.H.D.A."/>
            <person name="Brescovit A.D."/>
            <person name="Santos A.J."/>
        </authorList>
    </citation>
    <scope>NUCLEOTIDE SEQUENCE</scope>
    <source>
        <tissue evidence="2">Shoot tissue taken approximately 20 cm above the soil surface</tissue>
    </source>
</reference>